<reference evidence="2" key="1">
    <citation type="journal article" date="2021" name="Microb. Physiol.">
        <title>Proteogenomic Insights into the Physiology of Marine, Sulfate-Reducing, Filamentous Desulfonema limicola and Desulfonema magnum.</title>
        <authorList>
            <person name="Schnaars V."/>
            <person name="Wohlbrand L."/>
            <person name="Scheve S."/>
            <person name="Hinrichs C."/>
            <person name="Reinhardt R."/>
            <person name="Rabus R."/>
        </authorList>
    </citation>
    <scope>NUCLEOTIDE SEQUENCE</scope>
    <source>
        <strain evidence="2">4be13</strain>
    </source>
</reference>
<dbReference type="AlphaFoldDB" id="A0A975GP68"/>
<keyword evidence="1" id="KW-1133">Transmembrane helix</keyword>
<protein>
    <submittedName>
        <fullName evidence="2">DUF2065</fullName>
    </submittedName>
</protein>
<keyword evidence="1" id="KW-0812">Transmembrane</keyword>
<dbReference type="Proteomes" id="UP000663722">
    <property type="component" value="Chromosome"/>
</dbReference>
<keyword evidence="3" id="KW-1185">Reference proteome</keyword>
<name>A0A975GP68_9BACT</name>
<dbReference type="Pfam" id="PF09838">
    <property type="entry name" value="DUF2065"/>
    <property type="match status" value="1"/>
</dbReference>
<organism evidence="2 3">
    <name type="scientific">Desulfonema magnum</name>
    <dbReference type="NCBI Taxonomy" id="45655"/>
    <lineage>
        <taxon>Bacteria</taxon>
        <taxon>Pseudomonadati</taxon>
        <taxon>Thermodesulfobacteriota</taxon>
        <taxon>Desulfobacteria</taxon>
        <taxon>Desulfobacterales</taxon>
        <taxon>Desulfococcaceae</taxon>
        <taxon>Desulfonema</taxon>
    </lineage>
</organism>
<dbReference type="KEGG" id="dmm:dnm_047530"/>
<feature type="transmembrane region" description="Helical" evidence="1">
    <location>
        <begin position="40"/>
        <end position="57"/>
    </location>
</feature>
<evidence type="ECO:0000313" key="3">
    <source>
        <dbReference type="Proteomes" id="UP000663722"/>
    </source>
</evidence>
<proteinExistence type="predicted"/>
<accession>A0A975GP68</accession>
<dbReference type="RefSeq" id="WP_207683357.1">
    <property type="nucleotide sequence ID" value="NZ_CP061800.1"/>
</dbReference>
<dbReference type="InterPro" id="IPR019201">
    <property type="entry name" value="DUF2065"/>
</dbReference>
<gene>
    <name evidence="2" type="ORF">dnm_047530</name>
</gene>
<dbReference type="EMBL" id="CP061800">
    <property type="protein sequence ID" value="QTA88706.1"/>
    <property type="molecule type" value="Genomic_DNA"/>
</dbReference>
<sequence length="61" mass="7126">MEFFLCVLGMVMFIEGVPYALFPRKMKYWIQKVIEMSDTSLQRFGLALVLIGVWLVYMGKS</sequence>
<evidence type="ECO:0000256" key="1">
    <source>
        <dbReference type="SAM" id="Phobius"/>
    </source>
</evidence>
<keyword evidence="1" id="KW-0472">Membrane</keyword>
<evidence type="ECO:0000313" key="2">
    <source>
        <dbReference type="EMBL" id="QTA88706.1"/>
    </source>
</evidence>